<name>A0A5S5DMJ6_9SPHI</name>
<organism evidence="2 3">
    <name type="scientific">Sphingobacterium allocomposti</name>
    <dbReference type="NCBI Taxonomy" id="415956"/>
    <lineage>
        <taxon>Bacteria</taxon>
        <taxon>Pseudomonadati</taxon>
        <taxon>Bacteroidota</taxon>
        <taxon>Sphingobacteriia</taxon>
        <taxon>Sphingobacteriales</taxon>
        <taxon>Sphingobacteriaceae</taxon>
        <taxon>Sphingobacterium</taxon>
    </lineage>
</organism>
<dbReference type="Proteomes" id="UP000325105">
    <property type="component" value="Unassembled WGS sequence"/>
</dbReference>
<evidence type="ECO:0000313" key="3">
    <source>
        <dbReference type="Proteomes" id="UP000325105"/>
    </source>
</evidence>
<evidence type="ECO:0000313" key="2">
    <source>
        <dbReference type="EMBL" id="TYP96618.1"/>
    </source>
</evidence>
<dbReference type="RefSeq" id="WP_148908009.1">
    <property type="nucleotide sequence ID" value="NZ_VNHX01000005.1"/>
</dbReference>
<protein>
    <submittedName>
        <fullName evidence="2">DNA-binding LytR/AlgR family response regulator</fullName>
    </submittedName>
</protein>
<dbReference type="AlphaFoldDB" id="A0A5S5DMJ6"/>
<accession>A0A5S5DMJ6</accession>
<reference evidence="2 3" key="1">
    <citation type="submission" date="2019-07" db="EMBL/GenBank/DDBJ databases">
        <title>Genomic Encyclopedia of Archaeal and Bacterial Type Strains, Phase II (KMG-II): from individual species to whole genera.</title>
        <authorList>
            <person name="Goeker M."/>
        </authorList>
    </citation>
    <scope>NUCLEOTIDE SEQUENCE [LARGE SCALE GENOMIC DNA]</scope>
    <source>
        <strain evidence="2 3">DSM 18850</strain>
    </source>
</reference>
<dbReference type="PROSITE" id="PS50930">
    <property type="entry name" value="HTH_LYTTR"/>
    <property type="match status" value="1"/>
</dbReference>
<keyword evidence="2" id="KW-0238">DNA-binding</keyword>
<dbReference type="InterPro" id="IPR046947">
    <property type="entry name" value="LytR-like"/>
</dbReference>
<dbReference type="Pfam" id="PF04397">
    <property type="entry name" value="LytTR"/>
    <property type="match status" value="1"/>
</dbReference>
<evidence type="ECO:0000259" key="1">
    <source>
        <dbReference type="PROSITE" id="PS50930"/>
    </source>
</evidence>
<dbReference type="GO" id="GO:0000156">
    <property type="term" value="F:phosphorelay response regulator activity"/>
    <property type="evidence" value="ECO:0007669"/>
    <property type="project" value="InterPro"/>
</dbReference>
<dbReference type="InterPro" id="IPR007492">
    <property type="entry name" value="LytTR_DNA-bd_dom"/>
</dbReference>
<keyword evidence="3" id="KW-1185">Reference proteome</keyword>
<proteinExistence type="predicted"/>
<dbReference type="SMART" id="SM00850">
    <property type="entry name" value="LytTR"/>
    <property type="match status" value="1"/>
</dbReference>
<dbReference type="GO" id="GO:0003677">
    <property type="term" value="F:DNA binding"/>
    <property type="evidence" value="ECO:0007669"/>
    <property type="project" value="UniProtKB-KW"/>
</dbReference>
<dbReference type="Gene3D" id="2.40.50.1020">
    <property type="entry name" value="LytTr DNA-binding domain"/>
    <property type="match status" value="1"/>
</dbReference>
<gene>
    <name evidence="2" type="ORF">BC792_105109</name>
</gene>
<feature type="domain" description="HTH LytTR-type" evidence="1">
    <location>
        <begin position="146"/>
        <end position="241"/>
    </location>
</feature>
<sequence>MNYLTKTVVIAHPESATIDDVRTLLNLKKGFRVVGESTDSAHTVRLVNSFVPDVLLIDASLYWADEGEIADQFCNSPLTVVLLGCGMNPIHVPKKPVFSYIRVPLSKTRGDRLFQQLALALFQQTPRWLERSAKFPTAVFAEDGVRFKKILVEEIRYIKAARDYSIIYTESGEYVSAYGIGVIEQRLDPSIFLRVHRSFLVSLSYVVAIRKERGRLFLVLENNVEISVSRSYIYVIQMLLI</sequence>
<dbReference type="OrthoDB" id="1646880at2"/>
<comment type="caution">
    <text evidence="2">The sequence shown here is derived from an EMBL/GenBank/DDBJ whole genome shotgun (WGS) entry which is preliminary data.</text>
</comment>
<dbReference type="EMBL" id="VNHX01000005">
    <property type="protein sequence ID" value="TYP96618.1"/>
    <property type="molecule type" value="Genomic_DNA"/>
</dbReference>
<dbReference type="PANTHER" id="PTHR37299:SF1">
    <property type="entry name" value="STAGE 0 SPORULATION PROTEIN A HOMOLOG"/>
    <property type="match status" value="1"/>
</dbReference>
<dbReference type="PANTHER" id="PTHR37299">
    <property type="entry name" value="TRANSCRIPTIONAL REGULATOR-RELATED"/>
    <property type="match status" value="1"/>
</dbReference>